<feature type="non-terminal residue" evidence="1">
    <location>
        <position position="1"/>
    </location>
</feature>
<proteinExistence type="predicted"/>
<protein>
    <submittedName>
        <fullName evidence="1">Uncharacterized protein</fullName>
    </submittedName>
</protein>
<accession>A0A9Q0XQV6</accession>
<dbReference type="EMBL" id="JAPFRF010000008">
    <property type="protein sequence ID" value="KAJ7324363.1"/>
    <property type="molecule type" value="Genomic_DNA"/>
</dbReference>
<name>A0A9Q0XQV6_9SAUR</name>
<organism evidence="1 2">
    <name type="scientific">Phrynocephalus forsythii</name>
    <dbReference type="NCBI Taxonomy" id="171643"/>
    <lineage>
        <taxon>Eukaryota</taxon>
        <taxon>Metazoa</taxon>
        <taxon>Chordata</taxon>
        <taxon>Craniata</taxon>
        <taxon>Vertebrata</taxon>
        <taxon>Euteleostomi</taxon>
        <taxon>Lepidosauria</taxon>
        <taxon>Squamata</taxon>
        <taxon>Bifurcata</taxon>
        <taxon>Unidentata</taxon>
        <taxon>Episquamata</taxon>
        <taxon>Toxicofera</taxon>
        <taxon>Iguania</taxon>
        <taxon>Acrodonta</taxon>
        <taxon>Agamidae</taxon>
        <taxon>Agaminae</taxon>
        <taxon>Phrynocephalus</taxon>
    </lineage>
</organism>
<gene>
    <name evidence="1" type="ORF">JRQ81_017383</name>
</gene>
<sequence>SNTDFVENLIKSQFFHIGQGSSMSWAQGRQTFRISGLTSFQTKRAKNRRNTAWCWPCLMFHRQQCCKRLRYFMKNMEVLIQAKVLLKQIAEVLRRLLVEP</sequence>
<dbReference type="AlphaFoldDB" id="A0A9Q0XQV6"/>
<keyword evidence="2" id="KW-1185">Reference proteome</keyword>
<reference evidence="1" key="1">
    <citation type="journal article" date="2023" name="DNA Res.">
        <title>Chromosome-level genome assembly of Phrynocephalus forsythii using third-generation DNA sequencing and Hi-C analysis.</title>
        <authorList>
            <person name="Qi Y."/>
            <person name="Zhao W."/>
            <person name="Zhao Y."/>
            <person name="Niu C."/>
            <person name="Cao S."/>
            <person name="Zhang Y."/>
        </authorList>
    </citation>
    <scope>NUCLEOTIDE SEQUENCE</scope>
    <source>
        <tissue evidence="1">Muscle</tissue>
    </source>
</reference>
<dbReference type="Proteomes" id="UP001142489">
    <property type="component" value="Unassembled WGS sequence"/>
</dbReference>
<comment type="caution">
    <text evidence="1">The sequence shown here is derived from an EMBL/GenBank/DDBJ whole genome shotgun (WGS) entry which is preliminary data.</text>
</comment>
<evidence type="ECO:0000313" key="1">
    <source>
        <dbReference type="EMBL" id="KAJ7324363.1"/>
    </source>
</evidence>
<evidence type="ECO:0000313" key="2">
    <source>
        <dbReference type="Proteomes" id="UP001142489"/>
    </source>
</evidence>